<comment type="caution">
    <text evidence="1">The sequence shown here is derived from an EMBL/GenBank/DDBJ whole genome shotgun (WGS) entry which is preliminary data.</text>
</comment>
<dbReference type="Pfam" id="PF01136">
    <property type="entry name" value="Peptidase_U32"/>
    <property type="match status" value="1"/>
</dbReference>
<name>A0A7C2TKC4_9BACT</name>
<dbReference type="InterPro" id="IPR001539">
    <property type="entry name" value="Peptidase_U32"/>
</dbReference>
<evidence type="ECO:0000313" key="1">
    <source>
        <dbReference type="EMBL" id="HET97661.1"/>
    </source>
</evidence>
<protein>
    <submittedName>
        <fullName evidence="1">Uncharacterized protein</fullName>
    </submittedName>
</protein>
<dbReference type="Proteomes" id="UP000885986">
    <property type="component" value="Unassembled WGS sequence"/>
</dbReference>
<dbReference type="AlphaFoldDB" id="A0A7C2TKC4"/>
<gene>
    <name evidence="1" type="ORF">ENN98_03000</name>
</gene>
<sequence length="136" mass="14516">MACDGIIIQDLGIWRLAHRHFSGLPLRASTRMTIHSPLPILISRIPLKGVRSGSVLRSDKGEGYRVLTDHDLTEIEGEKDFSLAGFLGRIRNVGAGELLVDLSHCGANSAKGRQILSALAADQPLSATTDFISAGG</sequence>
<reference evidence="1" key="1">
    <citation type="journal article" date="2020" name="mSystems">
        <title>Genome- and Community-Level Interaction Insights into Carbon Utilization and Element Cycling Functions of Hydrothermarchaeota in Hydrothermal Sediment.</title>
        <authorList>
            <person name="Zhou Z."/>
            <person name="Liu Y."/>
            <person name="Xu W."/>
            <person name="Pan J."/>
            <person name="Luo Z.H."/>
            <person name="Li M."/>
        </authorList>
    </citation>
    <scope>NUCLEOTIDE SEQUENCE [LARGE SCALE GENOMIC DNA]</scope>
    <source>
        <strain evidence="1">SpSt-1224</strain>
    </source>
</reference>
<accession>A0A7C2TKC4</accession>
<organism evidence="1">
    <name type="scientific">Desulfurivibrio alkaliphilus</name>
    <dbReference type="NCBI Taxonomy" id="427923"/>
    <lineage>
        <taxon>Bacteria</taxon>
        <taxon>Pseudomonadati</taxon>
        <taxon>Thermodesulfobacteriota</taxon>
        <taxon>Desulfobulbia</taxon>
        <taxon>Desulfobulbales</taxon>
        <taxon>Desulfobulbaceae</taxon>
        <taxon>Desulfurivibrio</taxon>
    </lineage>
</organism>
<dbReference type="EMBL" id="DSDS01000067">
    <property type="protein sequence ID" value="HET97661.1"/>
    <property type="molecule type" value="Genomic_DNA"/>
</dbReference>
<proteinExistence type="predicted"/>